<dbReference type="EMBL" id="REGN01008263">
    <property type="protein sequence ID" value="RNA04021.1"/>
    <property type="molecule type" value="Genomic_DNA"/>
</dbReference>
<protein>
    <submittedName>
        <fullName evidence="1">Uncharacterized protein</fullName>
    </submittedName>
</protein>
<proteinExistence type="predicted"/>
<accession>A0A3M7PZ64</accession>
<feature type="non-terminal residue" evidence="1">
    <location>
        <position position="1"/>
    </location>
</feature>
<name>A0A3M7PZ64_BRAPC</name>
<organism evidence="1 2">
    <name type="scientific">Brachionus plicatilis</name>
    <name type="common">Marine rotifer</name>
    <name type="synonym">Brachionus muelleri</name>
    <dbReference type="NCBI Taxonomy" id="10195"/>
    <lineage>
        <taxon>Eukaryota</taxon>
        <taxon>Metazoa</taxon>
        <taxon>Spiralia</taxon>
        <taxon>Gnathifera</taxon>
        <taxon>Rotifera</taxon>
        <taxon>Eurotatoria</taxon>
        <taxon>Monogononta</taxon>
        <taxon>Pseudotrocha</taxon>
        <taxon>Ploima</taxon>
        <taxon>Brachionidae</taxon>
        <taxon>Brachionus</taxon>
    </lineage>
</organism>
<reference evidence="1 2" key="1">
    <citation type="journal article" date="2018" name="Sci. Rep.">
        <title>Genomic signatures of local adaptation to the degree of environmental predictability in rotifers.</title>
        <authorList>
            <person name="Franch-Gras L."/>
            <person name="Hahn C."/>
            <person name="Garcia-Roger E.M."/>
            <person name="Carmona M.J."/>
            <person name="Serra M."/>
            <person name="Gomez A."/>
        </authorList>
    </citation>
    <scope>NUCLEOTIDE SEQUENCE [LARGE SCALE GENOMIC DNA]</scope>
    <source>
        <strain evidence="1">HYR1</strain>
    </source>
</reference>
<sequence>CENKIKTATGIITHASGKTRPIEIKLGNSLCLIEFIVFDHEDHDVLLGLDWFRKTNAGIFPSQGLIKFPGSDFKLESSEKTSDDYFWENKSYKSFIIHSAKSF</sequence>
<dbReference type="Gene3D" id="2.40.70.10">
    <property type="entry name" value="Acid Proteases"/>
    <property type="match status" value="1"/>
</dbReference>
<dbReference type="AlphaFoldDB" id="A0A3M7PZ64"/>
<comment type="caution">
    <text evidence="1">The sequence shown here is derived from an EMBL/GenBank/DDBJ whole genome shotgun (WGS) entry which is preliminary data.</text>
</comment>
<dbReference type="InterPro" id="IPR021109">
    <property type="entry name" value="Peptidase_aspartic_dom_sf"/>
</dbReference>
<dbReference type="CDD" id="cd00303">
    <property type="entry name" value="retropepsin_like"/>
    <property type="match status" value="1"/>
</dbReference>
<gene>
    <name evidence="1" type="ORF">BpHYR1_021595</name>
</gene>
<keyword evidence="2" id="KW-1185">Reference proteome</keyword>
<evidence type="ECO:0000313" key="2">
    <source>
        <dbReference type="Proteomes" id="UP000276133"/>
    </source>
</evidence>
<dbReference type="OrthoDB" id="10160711at2759"/>
<dbReference type="Proteomes" id="UP000276133">
    <property type="component" value="Unassembled WGS sequence"/>
</dbReference>
<evidence type="ECO:0000313" key="1">
    <source>
        <dbReference type="EMBL" id="RNA04021.1"/>
    </source>
</evidence>